<dbReference type="InterPro" id="IPR006597">
    <property type="entry name" value="Sel1-like"/>
</dbReference>
<protein>
    <submittedName>
        <fullName evidence="1">Sel1 repeat family protein</fullName>
    </submittedName>
</protein>
<gene>
    <name evidence="1" type="ORF">HWA77_07730</name>
</gene>
<dbReference type="Pfam" id="PF08238">
    <property type="entry name" value="Sel1"/>
    <property type="match status" value="2"/>
</dbReference>
<comment type="caution">
    <text evidence="1">The sequence shown here is derived from an EMBL/GenBank/DDBJ whole genome shotgun (WGS) entry which is preliminary data.</text>
</comment>
<dbReference type="AlphaFoldDB" id="A0A850QTW4"/>
<evidence type="ECO:0000313" key="2">
    <source>
        <dbReference type="Proteomes" id="UP000533429"/>
    </source>
</evidence>
<dbReference type="PANTHER" id="PTHR45088:SF1">
    <property type="entry name" value="OS04G0476000 PROTEIN"/>
    <property type="match status" value="1"/>
</dbReference>
<dbReference type="SMART" id="SM00671">
    <property type="entry name" value="SEL1"/>
    <property type="match status" value="1"/>
</dbReference>
<reference evidence="1 2" key="1">
    <citation type="submission" date="2020-06" db="EMBL/GenBank/DDBJ databases">
        <title>Photobacterium damselae subsp. damselae comparative genomics.</title>
        <authorList>
            <person name="Osorio C.R."/>
        </authorList>
    </citation>
    <scope>NUCLEOTIDE SEQUENCE [LARGE SCALE GENOMIC DNA]</scope>
    <source>
        <strain evidence="1 2">TW250/03</strain>
    </source>
</reference>
<name>A0A850QTW4_PHODD</name>
<dbReference type="InterPro" id="IPR011990">
    <property type="entry name" value="TPR-like_helical_dom_sf"/>
</dbReference>
<feature type="non-terminal residue" evidence="1">
    <location>
        <position position="1"/>
    </location>
</feature>
<organism evidence="1 2">
    <name type="scientific">Photobacterium damselae subsp. damselae</name>
    <name type="common">Listonella damsela</name>
    <dbReference type="NCBI Taxonomy" id="85581"/>
    <lineage>
        <taxon>Bacteria</taxon>
        <taxon>Pseudomonadati</taxon>
        <taxon>Pseudomonadota</taxon>
        <taxon>Gammaproteobacteria</taxon>
        <taxon>Vibrionales</taxon>
        <taxon>Vibrionaceae</taxon>
        <taxon>Photobacterium</taxon>
    </lineage>
</organism>
<dbReference type="EMBL" id="JABXOR010000486">
    <property type="protein sequence ID" value="NVP00100.1"/>
    <property type="molecule type" value="Genomic_DNA"/>
</dbReference>
<sequence length="56" mass="6398">IYWYKKSAEKGNNRAMYNLASMYANGDGVSVSMSDAEFWLKQSAQYGNQRAIELLK</sequence>
<evidence type="ECO:0000313" key="1">
    <source>
        <dbReference type="EMBL" id="NVP00100.1"/>
    </source>
</evidence>
<dbReference type="Proteomes" id="UP000533429">
    <property type="component" value="Unassembled WGS sequence"/>
</dbReference>
<accession>A0A850QTW4</accession>
<dbReference type="Gene3D" id="1.25.40.10">
    <property type="entry name" value="Tetratricopeptide repeat domain"/>
    <property type="match status" value="1"/>
</dbReference>
<dbReference type="SUPFAM" id="SSF81901">
    <property type="entry name" value="HCP-like"/>
    <property type="match status" value="1"/>
</dbReference>
<proteinExistence type="predicted"/>
<dbReference type="PANTHER" id="PTHR45088">
    <property type="entry name" value="OSJNBA0022H21.17 PROTEIN"/>
    <property type="match status" value="1"/>
</dbReference>
<dbReference type="InterPro" id="IPR053301">
    <property type="entry name" value="F-box_motif"/>
</dbReference>